<evidence type="ECO:0000256" key="5">
    <source>
        <dbReference type="ARBA" id="ARBA00022989"/>
    </source>
</evidence>
<dbReference type="RefSeq" id="WP_179238880.1">
    <property type="nucleotide sequence ID" value="NZ_JACBNQ010000018.1"/>
</dbReference>
<dbReference type="EMBL" id="JACBNQ010000018">
    <property type="protein sequence ID" value="NYB75174.1"/>
    <property type="molecule type" value="Genomic_DNA"/>
</dbReference>
<sequence length="415" mass="46048">MRKYNSSFILFLAGRMVSDTGTSIQMMILPLYIIDIGGNASDIGIFSFISLTPALFIYPFAGVLGDKFNRKKIMIMTDFLSGVIILAFACISYLDKMSIILLMIGMAIISMLNGLFDPATRGMLPKLVEKDELTKANSTVASLRGLSVLLGPVIGAVLYSNYGVAVLFLINGFSFLISGISEILIKYNHVNSRLTECKQGMLKDLYEGIKFIINNKLISKLCWFYILIYTSIQPIFSVVLPLFYKTQLKFTDVQYGYLQSISIFGMLLSSIAVGLAYKKEKGIIKPFKIGIKLLVCCMIIFSFLVFPDVVFLLGNGSTIYFLLLSAVVCLFSSATTFINVPIQSYIQRETPDEYISRVFSIVGMITRGGMPLGSLVYGIILNNVSIQMTVFAASMLIIIYSAAFIINFQKNLLPF</sequence>
<keyword evidence="5 7" id="KW-1133">Transmembrane helix</keyword>
<dbReference type="InterPro" id="IPR036259">
    <property type="entry name" value="MFS_trans_sf"/>
</dbReference>
<dbReference type="Proteomes" id="UP000611629">
    <property type="component" value="Unassembled WGS sequence"/>
</dbReference>
<dbReference type="SUPFAM" id="SSF103473">
    <property type="entry name" value="MFS general substrate transporter"/>
    <property type="match status" value="1"/>
</dbReference>
<evidence type="ECO:0000256" key="4">
    <source>
        <dbReference type="ARBA" id="ARBA00022692"/>
    </source>
</evidence>
<dbReference type="AlphaFoldDB" id="A0A974GX41"/>
<reference evidence="9" key="1">
    <citation type="submission" date="2020-07" db="EMBL/GenBank/DDBJ databases">
        <title>Genomic analysis of a strain of Sedimentibacter Hydroxybenzoicus DSM7310.</title>
        <authorList>
            <person name="Ma S."/>
        </authorList>
    </citation>
    <scope>NUCLEOTIDE SEQUENCE</scope>
    <source>
        <strain evidence="9">DSM 7310</strain>
    </source>
</reference>
<feature type="transmembrane region" description="Helical" evidence="7">
    <location>
        <begin position="386"/>
        <end position="408"/>
    </location>
</feature>
<gene>
    <name evidence="9" type="ORF">HZF24_13580</name>
</gene>
<proteinExistence type="predicted"/>
<feature type="transmembrane region" description="Helical" evidence="7">
    <location>
        <begin position="165"/>
        <end position="185"/>
    </location>
</feature>
<comment type="caution">
    <text evidence="9">The sequence shown here is derived from an EMBL/GenBank/DDBJ whole genome shotgun (WGS) entry which is preliminary data.</text>
</comment>
<dbReference type="InterPro" id="IPR011701">
    <property type="entry name" value="MFS"/>
</dbReference>
<keyword evidence="4 7" id="KW-0812">Transmembrane</keyword>
<keyword evidence="10" id="KW-1185">Reference proteome</keyword>
<evidence type="ECO:0000256" key="6">
    <source>
        <dbReference type="ARBA" id="ARBA00023136"/>
    </source>
</evidence>
<dbReference type="PANTHER" id="PTHR43266:SF9">
    <property type="entry name" value="PERMEASE, MAJOR FACILITATOR SUPERFAMILY-RELATED"/>
    <property type="match status" value="1"/>
</dbReference>
<organism evidence="9 10">
    <name type="scientific">Sedimentibacter hydroxybenzoicus DSM 7310</name>
    <dbReference type="NCBI Taxonomy" id="1123245"/>
    <lineage>
        <taxon>Bacteria</taxon>
        <taxon>Bacillati</taxon>
        <taxon>Bacillota</taxon>
        <taxon>Tissierellia</taxon>
        <taxon>Sedimentibacter</taxon>
    </lineage>
</organism>
<feature type="transmembrane region" description="Helical" evidence="7">
    <location>
        <begin position="319"/>
        <end position="342"/>
    </location>
</feature>
<evidence type="ECO:0000256" key="3">
    <source>
        <dbReference type="ARBA" id="ARBA00022475"/>
    </source>
</evidence>
<keyword evidence="6 7" id="KW-0472">Membrane</keyword>
<evidence type="ECO:0000259" key="8">
    <source>
        <dbReference type="PROSITE" id="PS50850"/>
    </source>
</evidence>
<feature type="transmembrane region" description="Helical" evidence="7">
    <location>
        <begin position="43"/>
        <end position="61"/>
    </location>
</feature>
<evidence type="ECO:0000256" key="2">
    <source>
        <dbReference type="ARBA" id="ARBA00022448"/>
    </source>
</evidence>
<keyword evidence="3" id="KW-1003">Cell membrane</keyword>
<dbReference type="Pfam" id="PF07690">
    <property type="entry name" value="MFS_1"/>
    <property type="match status" value="1"/>
</dbReference>
<name>A0A974GX41_SEDHY</name>
<accession>A0A974GX41</accession>
<dbReference type="GO" id="GO:0022857">
    <property type="term" value="F:transmembrane transporter activity"/>
    <property type="evidence" value="ECO:0007669"/>
    <property type="project" value="InterPro"/>
</dbReference>
<dbReference type="InterPro" id="IPR020846">
    <property type="entry name" value="MFS_dom"/>
</dbReference>
<feature type="transmembrane region" description="Helical" evidence="7">
    <location>
        <begin position="100"/>
        <end position="120"/>
    </location>
</feature>
<keyword evidence="2" id="KW-0813">Transport</keyword>
<evidence type="ECO:0000313" key="10">
    <source>
        <dbReference type="Proteomes" id="UP000611629"/>
    </source>
</evidence>
<dbReference type="PANTHER" id="PTHR43266">
    <property type="entry name" value="MACROLIDE-EFFLUX PROTEIN"/>
    <property type="match status" value="1"/>
</dbReference>
<dbReference type="Gene3D" id="1.20.1250.20">
    <property type="entry name" value="MFS general substrate transporter like domains"/>
    <property type="match status" value="1"/>
</dbReference>
<dbReference type="PROSITE" id="PS50850">
    <property type="entry name" value="MFS"/>
    <property type="match status" value="1"/>
</dbReference>
<evidence type="ECO:0000256" key="7">
    <source>
        <dbReference type="SAM" id="Phobius"/>
    </source>
</evidence>
<protein>
    <submittedName>
        <fullName evidence="9">MFS transporter</fullName>
    </submittedName>
</protein>
<evidence type="ECO:0000313" key="9">
    <source>
        <dbReference type="EMBL" id="NYB75174.1"/>
    </source>
</evidence>
<dbReference type="CDD" id="cd06173">
    <property type="entry name" value="MFS_MefA_like"/>
    <property type="match status" value="1"/>
</dbReference>
<comment type="subcellular location">
    <subcellularLocation>
        <location evidence="1">Cell membrane</location>
        <topology evidence="1">Multi-pass membrane protein</topology>
    </subcellularLocation>
</comment>
<feature type="transmembrane region" description="Helical" evidence="7">
    <location>
        <begin position="354"/>
        <end position="380"/>
    </location>
</feature>
<feature type="transmembrane region" description="Helical" evidence="7">
    <location>
        <begin position="222"/>
        <end position="244"/>
    </location>
</feature>
<evidence type="ECO:0000256" key="1">
    <source>
        <dbReference type="ARBA" id="ARBA00004651"/>
    </source>
</evidence>
<feature type="transmembrane region" description="Helical" evidence="7">
    <location>
        <begin position="256"/>
        <end position="277"/>
    </location>
</feature>
<feature type="domain" description="Major facilitator superfamily (MFS) profile" evidence="8">
    <location>
        <begin position="1"/>
        <end position="410"/>
    </location>
</feature>
<feature type="transmembrane region" description="Helical" evidence="7">
    <location>
        <begin position="289"/>
        <end position="313"/>
    </location>
</feature>
<feature type="transmembrane region" description="Helical" evidence="7">
    <location>
        <begin position="141"/>
        <end position="159"/>
    </location>
</feature>
<dbReference type="GO" id="GO:0005886">
    <property type="term" value="C:plasma membrane"/>
    <property type="evidence" value="ECO:0007669"/>
    <property type="project" value="UniProtKB-SubCell"/>
</dbReference>
<feature type="transmembrane region" description="Helical" evidence="7">
    <location>
        <begin position="73"/>
        <end position="94"/>
    </location>
</feature>